<dbReference type="SUPFAM" id="SSF53098">
    <property type="entry name" value="Ribonuclease H-like"/>
    <property type="match status" value="1"/>
</dbReference>
<dbReference type="GO" id="GO:0003676">
    <property type="term" value="F:nucleic acid binding"/>
    <property type="evidence" value="ECO:0007669"/>
    <property type="project" value="InterPro"/>
</dbReference>
<proteinExistence type="predicted"/>
<dbReference type="PANTHER" id="PTHR37984">
    <property type="entry name" value="PROTEIN CBG26694"/>
    <property type="match status" value="1"/>
</dbReference>
<name>A0A146M2K0_LYGHE</name>
<reference evidence="3" key="1">
    <citation type="journal article" date="2016" name="Gigascience">
        <title>De novo construction of an expanded transcriptome assembly for the western tarnished plant bug, Lygus hesperus.</title>
        <authorList>
            <person name="Tassone E.E."/>
            <person name="Geib S.M."/>
            <person name="Hall B."/>
            <person name="Fabrick J.A."/>
            <person name="Brent C.S."/>
            <person name="Hull J.J."/>
        </authorList>
    </citation>
    <scope>NUCLEOTIDE SEQUENCE</scope>
</reference>
<feature type="non-terminal residue" evidence="3">
    <location>
        <position position="1"/>
    </location>
</feature>
<dbReference type="PROSITE" id="PS50994">
    <property type="entry name" value="INTEGRASE"/>
    <property type="match status" value="1"/>
</dbReference>
<gene>
    <name evidence="3" type="primary">K02A2.6_12</name>
    <name evidence="3" type="ORF">g.80847</name>
</gene>
<dbReference type="FunFam" id="1.10.340.70:FF:000003">
    <property type="entry name" value="Protein CBG25708"/>
    <property type="match status" value="1"/>
</dbReference>
<dbReference type="GO" id="GO:0003964">
    <property type="term" value="F:RNA-directed DNA polymerase activity"/>
    <property type="evidence" value="ECO:0007669"/>
    <property type="project" value="UniProtKB-EC"/>
</dbReference>
<sequence length="305" mass="35498">NAKNPKVKEKMCGQKLVNWKLPLPMAFTLEQSEKATLTTSLSEHWMKPATSDFSQSPKDLLSSVNYLHYINENCPSRLNGKKIRSETSKDPLLAKVYSHIHSGVWPHGISREDSLFPFWRRKEQLTIEHGCLMWGYRVIIPVKLQQGISNILHSTHLGITKMKRLVRSSFWWPNLDKTIEDLTKNCEICYKFRSEPPRSILNPWPWPSKPWTRLHIDHFSFNQKYFFVAMDSCSKWIECFQVPSPSVDGVIEKLTECFSRFGLPRSITSDGAPCFQSSEFTKFFNRPRNKSSYWSTVSSSNKWRG</sequence>
<accession>A0A146M2K0</accession>
<dbReference type="Pfam" id="PF00665">
    <property type="entry name" value="rve"/>
    <property type="match status" value="1"/>
</dbReference>
<evidence type="ECO:0000313" key="3">
    <source>
        <dbReference type="EMBL" id="JAQ13026.1"/>
    </source>
</evidence>
<evidence type="ECO:0000256" key="1">
    <source>
        <dbReference type="ARBA" id="ARBA00012493"/>
    </source>
</evidence>
<dbReference type="Pfam" id="PF17921">
    <property type="entry name" value="Integrase_H2C2"/>
    <property type="match status" value="1"/>
</dbReference>
<organism evidence="3">
    <name type="scientific">Lygus hesperus</name>
    <name type="common">Western plant bug</name>
    <dbReference type="NCBI Taxonomy" id="30085"/>
    <lineage>
        <taxon>Eukaryota</taxon>
        <taxon>Metazoa</taxon>
        <taxon>Ecdysozoa</taxon>
        <taxon>Arthropoda</taxon>
        <taxon>Hexapoda</taxon>
        <taxon>Insecta</taxon>
        <taxon>Pterygota</taxon>
        <taxon>Neoptera</taxon>
        <taxon>Paraneoptera</taxon>
        <taxon>Hemiptera</taxon>
        <taxon>Heteroptera</taxon>
        <taxon>Panheteroptera</taxon>
        <taxon>Cimicomorpha</taxon>
        <taxon>Miridae</taxon>
        <taxon>Mirini</taxon>
        <taxon>Lygus</taxon>
    </lineage>
</organism>
<dbReference type="InterPro" id="IPR041588">
    <property type="entry name" value="Integrase_H2C2"/>
</dbReference>
<evidence type="ECO:0000259" key="2">
    <source>
        <dbReference type="PROSITE" id="PS50994"/>
    </source>
</evidence>
<dbReference type="PANTHER" id="PTHR37984:SF5">
    <property type="entry name" value="PROTEIN NYNRIN-LIKE"/>
    <property type="match status" value="1"/>
</dbReference>
<dbReference type="Gene3D" id="3.30.420.10">
    <property type="entry name" value="Ribonuclease H-like superfamily/Ribonuclease H"/>
    <property type="match status" value="1"/>
</dbReference>
<protein>
    <recommendedName>
        <fullName evidence="1">RNA-directed DNA polymerase</fullName>
        <ecNumber evidence="1">2.7.7.49</ecNumber>
    </recommendedName>
</protein>
<dbReference type="GO" id="GO:0015074">
    <property type="term" value="P:DNA integration"/>
    <property type="evidence" value="ECO:0007669"/>
    <property type="project" value="InterPro"/>
</dbReference>
<dbReference type="EC" id="2.7.7.49" evidence="1"/>
<dbReference type="Gene3D" id="1.10.340.70">
    <property type="match status" value="1"/>
</dbReference>
<dbReference type="InterPro" id="IPR012337">
    <property type="entry name" value="RNaseH-like_sf"/>
</dbReference>
<dbReference type="EMBL" id="GDHC01005603">
    <property type="protein sequence ID" value="JAQ13026.1"/>
    <property type="molecule type" value="Transcribed_RNA"/>
</dbReference>
<feature type="domain" description="Integrase catalytic" evidence="2">
    <location>
        <begin position="206"/>
        <end position="305"/>
    </location>
</feature>
<dbReference type="InterPro" id="IPR050951">
    <property type="entry name" value="Retrovirus_Pol_polyprotein"/>
</dbReference>
<dbReference type="AlphaFoldDB" id="A0A146M2K0"/>
<dbReference type="InterPro" id="IPR001584">
    <property type="entry name" value="Integrase_cat-core"/>
</dbReference>
<dbReference type="InterPro" id="IPR036397">
    <property type="entry name" value="RNaseH_sf"/>
</dbReference>